<dbReference type="GO" id="GO:0071555">
    <property type="term" value="P:cell wall organization"/>
    <property type="evidence" value="ECO:0007669"/>
    <property type="project" value="UniProtKB-KW"/>
</dbReference>
<dbReference type="InterPro" id="IPR013221">
    <property type="entry name" value="Mur_ligase_cen"/>
</dbReference>
<dbReference type="InterPro" id="IPR005762">
    <property type="entry name" value="MurD"/>
</dbReference>
<dbReference type="Pfam" id="PF02875">
    <property type="entry name" value="Mur_ligase_C"/>
    <property type="match status" value="1"/>
</dbReference>
<evidence type="ECO:0000256" key="18">
    <source>
        <dbReference type="RuleBase" id="RU003664"/>
    </source>
</evidence>
<evidence type="ECO:0000256" key="7">
    <source>
        <dbReference type="ARBA" id="ARBA00022490"/>
    </source>
</evidence>
<evidence type="ECO:0000256" key="4">
    <source>
        <dbReference type="ARBA" id="ARBA00010416"/>
    </source>
</evidence>
<dbReference type="SUPFAM" id="SSF53244">
    <property type="entry name" value="MurD-like peptide ligases, peptide-binding domain"/>
    <property type="match status" value="1"/>
</dbReference>
<evidence type="ECO:0000259" key="19">
    <source>
        <dbReference type="Pfam" id="PF02875"/>
    </source>
</evidence>
<keyword evidence="8 17" id="KW-0436">Ligase</keyword>
<dbReference type="Pfam" id="PF08245">
    <property type="entry name" value="Mur_ligase_M"/>
    <property type="match status" value="1"/>
</dbReference>
<comment type="pathway">
    <text evidence="3 17 18">Cell wall biogenesis; peptidoglycan biosynthesis.</text>
</comment>
<keyword evidence="17 18" id="KW-0131">Cell cycle</keyword>
<organism evidence="21 22">
    <name type="scientific">Paraliobacillus quinghaiensis</name>
    <dbReference type="NCBI Taxonomy" id="470815"/>
    <lineage>
        <taxon>Bacteria</taxon>
        <taxon>Bacillati</taxon>
        <taxon>Bacillota</taxon>
        <taxon>Bacilli</taxon>
        <taxon>Bacillales</taxon>
        <taxon>Bacillaceae</taxon>
        <taxon>Paraliobacillus</taxon>
    </lineage>
</organism>
<evidence type="ECO:0000256" key="5">
    <source>
        <dbReference type="ARBA" id="ARBA00012212"/>
    </source>
</evidence>
<dbReference type="Gene3D" id="3.90.190.20">
    <property type="entry name" value="Mur ligase, C-terminal domain"/>
    <property type="match status" value="1"/>
</dbReference>
<dbReference type="GO" id="GO:0005737">
    <property type="term" value="C:cytoplasm"/>
    <property type="evidence" value="ECO:0007669"/>
    <property type="project" value="UniProtKB-SubCell"/>
</dbReference>
<keyword evidence="11 17" id="KW-0133">Cell shape</keyword>
<proteinExistence type="inferred from homology"/>
<evidence type="ECO:0000256" key="10">
    <source>
        <dbReference type="ARBA" id="ARBA00022840"/>
    </source>
</evidence>
<reference evidence="21" key="1">
    <citation type="journal article" date="2014" name="Int. J. Syst. Evol. Microbiol.">
        <title>Complete genome sequence of Corynebacterium casei LMG S-19264T (=DSM 44701T), isolated from a smear-ripened cheese.</title>
        <authorList>
            <consortium name="US DOE Joint Genome Institute (JGI-PGF)"/>
            <person name="Walter F."/>
            <person name="Albersmeier A."/>
            <person name="Kalinowski J."/>
            <person name="Ruckert C."/>
        </authorList>
    </citation>
    <scope>NUCLEOTIDE SEQUENCE</scope>
    <source>
        <strain evidence="21">CGMCC 1.6333</strain>
    </source>
</reference>
<evidence type="ECO:0000313" key="22">
    <source>
        <dbReference type="Proteomes" id="UP000618460"/>
    </source>
</evidence>
<evidence type="ECO:0000256" key="1">
    <source>
        <dbReference type="ARBA" id="ARBA00002734"/>
    </source>
</evidence>
<dbReference type="OrthoDB" id="9809796at2"/>
<reference evidence="21" key="2">
    <citation type="submission" date="2020-09" db="EMBL/GenBank/DDBJ databases">
        <authorList>
            <person name="Sun Q."/>
            <person name="Zhou Y."/>
        </authorList>
    </citation>
    <scope>NUCLEOTIDE SEQUENCE</scope>
    <source>
        <strain evidence="21">CGMCC 1.6333</strain>
    </source>
</reference>
<dbReference type="EMBL" id="BMLG01000001">
    <property type="protein sequence ID" value="GGM20590.1"/>
    <property type="molecule type" value="Genomic_DNA"/>
</dbReference>
<evidence type="ECO:0000256" key="14">
    <source>
        <dbReference type="ARBA" id="ARBA00030398"/>
    </source>
</evidence>
<evidence type="ECO:0000256" key="15">
    <source>
        <dbReference type="ARBA" id="ARBA00032324"/>
    </source>
</evidence>
<name>A0A917TFA1_9BACI</name>
<dbReference type="GO" id="GO:0008360">
    <property type="term" value="P:regulation of cell shape"/>
    <property type="evidence" value="ECO:0007669"/>
    <property type="project" value="UniProtKB-KW"/>
</dbReference>
<gene>
    <name evidence="17 21" type="primary">murD</name>
    <name evidence="21" type="ORF">GCM10011351_03070</name>
</gene>
<keyword evidence="12 17" id="KW-0573">Peptidoglycan synthesis</keyword>
<dbReference type="PANTHER" id="PTHR43692:SF1">
    <property type="entry name" value="UDP-N-ACETYLMURAMOYLALANINE--D-GLUTAMATE LIGASE"/>
    <property type="match status" value="1"/>
</dbReference>
<dbReference type="GO" id="GO:0005524">
    <property type="term" value="F:ATP binding"/>
    <property type="evidence" value="ECO:0007669"/>
    <property type="project" value="UniProtKB-UniRule"/>
</dbReference>
<dbReference type="RefSeq" id="WP_117153017.1">
    <property type="nucleotide sequence ID" value="NZ_BMLG01000001.1"/>
</dbReference>
<comment type="subcellular location">
    <subcellularLocation>
        <location evidence="2 17 18">Cytoplasm</location>
    </subcellularLocation>
</comment>
<keyword evidence="9 17" id="KW-0547">Nucleotide-binding</keyword>
<protein>
    <recommendedName>
        <fullName evidence="6 17">UDP-N-acetylmuramoylalanine--D-glutamate ligase</fullName>
        <ecNumber evidence="5 17">6.3.2.9</ecNumber>
    </recommendedName>
    <alternativeName>
        <fullName evidence="15 17">D-glutamic acid-adding enzyme</fullName>
    </alternativeName>
    <alternativeName>
        <fullName evidence="14 17">UDP-N-acetylmuramoyl-L-alanyl-D-glutamate synthetase</fullName>
    </alternativeName>
</protein>
<dbReference type="PANTHER" id="PTHR43692">
    <property type="entry name" value="UDP-N-ACETYLMURAMOYLALANINE--D-GLUTAMATE LIGASE"/>
    <property type="match status" value="1"/>
</dbReference>
<evidence type="ECO:0000256" key="12">
    <source>
        <dbReference type="ARBA" id="ARBA00022984"/>
    </source>
</evidence>
<dbReference type="GO" id="GO:0008764">
    <property type="term" value="F:UDP-N-acetylmuramoylalanine-D-glutamate ligase activity"/>
    <property type="evidence" value="ECO:0007669"/>
    <property type="project" value="UniProtKB-UniRule"/>
</dbReference>
<keyword evidence="13 17" id="KW-0961">Cell wall biogenesis/degradation</keyword>
<dbReference type="GO" id="GO:0051301">
    <property type="term" value="P:cell division"/>
    <property type="evidence" value="ECO:0007669"/>
    <property type="project" value="UniProtKB-KW"/>
</dbReference>
<feature type="domain" description="Mur ligase C-terminal" evidence="19">
    <location>
        <begin position="312"/>
        <end position="425"/>
    </location>
</feature>
<feature type="binding site" evidence="17">
    <location>
        <begin position="118"/>
        <end position="124"/>
    </location>
    <ligand>
        <name>ATP</name>
        <dbReference type="ChEBI" id="CHEBI:30616"/>
    </ligand>
</feature>
<dbReference type="NCBIfam" id="TIGR01087">
    <property type="entry name" value="murD"/>
    <property type="match status" value="1"/>
</dbReference>
<dbReference type="AlphaFoldDB" id="A0A917TFA1"/>
<evidence type="ECO:0000256" key="13">
    <source>
        <dbReference type="ARBA" id="ARBA00023316"/>
    </source>
</evidence>
<keyword evidence="22" id="KW-1185">Reference proteome</keyword>
<dbReference type="InterPro" id="IPR036615">
    <property type="entry name" value="Mur_ligase_C_dom_sf"/>
</dbReference>
<dbReference type="Gene3D" id="3.40.50.720">
    <property type="entry name" value="NAD(P)-binding Rossmann-like Domain"/>
    <property type="match status" value="1"/>
</dbReference>
<dbReference type="HAMAP" id="MF_00639">
    <property type="entry name" value="MurD"/>
    <property type="match status" value="1"/>
</dbReference>
<evidence type="ECO:0000256" key="11">
    <source>
        <dbReference type="ARBA" id="ARBA00022960"/>
    </source>
</evidence>
<comment type="similarity">
    <text evidence="4 17">Belongs to the MurCDEF family.</text>
</comment>
<keyword evidence="10 17" id="KW-0067">ATP-binding</keyword>
<evidence type="ECO:0000256" key="2">
    <source>
        <dbReference type="ARBA" id="ARBA00004496"/>
    </source>
</evidence>
<keyword evidence="17 18" id="KW-0132">Cell division</keyword>
<evidence type="ECO:0000256" key="9">
    <source>
        <dbReference type="ARBA" id="ARBA00022741"/>
    </source>
</evidence>
<comment type="function">
    <text evidence="1 17 18">Cell wall formation. Catalyzes the addition of glutamate to the nucleotide precursor UDP-N-acetylmuramoyl-L-alanine (UMA).</text>
</comment>
<dbReference type="Proteomes" id="UP000618460">
    <property type="component" value="Unassembled WGS sequence"/>
</dbReference>
<evidence type="ECO:0000256" key="3">
    <source>
        <dbReference type="ARBA" id="ARBA00004752"/>
    </source>
</evidence>
<evidence type="ECO:0000256" key="17">
    <source>
        <dbReference type="HAMAP-Rule" id="MF_00639"/>
    </source>
</evidence>
<evidence type="ECO:0000313" key="21">
    <source>
        <dbReference type="EMBL" id="GGM20590.1"/>
    </source>
</evidence>
<sequence>MNKLNDFPYKNILVLGLAKSGTATSKILVKNNYNVSVNDLKASNEDQVVKELQALGVDVVTGSHPLYLLDNAEVVVKNPGIPYENALIQEAKRREIPVITEIELVHYLISSPYIGITGSNGKTTTTTLTHEMLEQSNKKSKIAGNIGKVAVEVAETLATDETMVVELSSFQLMGTEKFRPHIAVFLNLFQSHIDYHGTYPNYKAAKTRIFENQTNDDYLVYNADDNEICALVNDASAKKIPFSSSQKCLDGAWCDETYIYFKEEPIIERQRIVLVGKHNLENILAAVAASMLAGATKEGIVNVLTTFTGVKHRTQYVENVNERMFYNDSKATNILATSKALGSFEQPIILLAGGLDRGNDFEELIPHLTNVKAMILFGETADKLEKAGLAANVSTILFVETMKEAVDQAYEISNEKDVILLSPACASWDQYRTFEERGDMFTEAVHTLK</sequence>
<evidence type="ECO:0000256" key="6">
    <source>
        <dbReference type="ARBA" id="ARBA00015655"/>
    </source>
</evidence>
<dbReference type="GO" id="GO:0009252">
    <property type="term" value="P:peptidoglycan biosynthetic process"/>
    <property type="evidence" value="ECO:0007669"/>
    <property type="project" value="UniProtKB-UniRule"/>
</dbReference>
<comment type="catalytic activity">
    <reaction evidence="16 17 18">
        <text>UDP-N-acetyl-alpha-D-muramoyl-L-alanine + D-glutamate + ATP = UDP-N-acetyl-alpha-D-muramoyl-L-alanyl-D-glutamate + ADP + phosphate + H(+)</text>
        <dbReference type="Rhea" id="RHEA:16429"/>
        <dbReference type="ChEBI" id="CHEBI:15378"/>
        <dbReference type="ChEBI" id="CHEBI:29986"/>
        <dbReference type="ChEBI" id="CHEBI:30616"/>
        <dbReference type="ChEBI" id="CHEBI:43474"/>
        <dbReference type="ChEBI" id="CHEBI:83898"/>
        <dbReference type="ChEBI" id="CHEBI:83900"/>
        <dbReference type="ChEBI" id="CHEBI:456216"/>
        <dbReference type="EC" id="6.3.2.9"/>
    </reaction>
</comment>
<comment type="caution">
    <text evidence="21">The sequence shown here is derived from an EMBL/GenBank/DDBJ whole genome shotgun (WGS) entry which is preliminary data.</text>
</comment>
<feature type="domain" description="Mur ligase central" evidence="20">
    <location>
        <begin position="116"/>
        <end position="289"/>
    </location>
</feature>
<evidence type="ECO:0000256" key="16">
    <source>
        <dbReference type="ARBA" id="ARBA00047632"/>
    </source>
</evidence>
<dbReference type="InterPro" id="IPR036565">
    <property type="entry name" value="Mur-like_cat_sf"/>
</dbReference>
<dbReference type="EC" id="6.3.2.9" evidence="5 17"/>
<dbReference type="SUPFAM" id="SSF53623">
    <property type="entry name" value="MurD-like peptide ligases, catalytic domain"/>
    <property type="match status" value="1"/>
</dbReference>
<accession>A0A917TFA1</accession>
<evidence type="ECO:0000256" key="8">
    <source>
        <dbReference type="ARBA" id="ARBA00022598"/>
    </source>
</evidence>
<keyword evidence="7 17" id="KW-0963">Cytoplasm</keyword>
<dbReference type="SUPFAM" id="SSF51984">
    <property type="entry name" value="MurCD N-terminal domain"/>
    <property type="match status" value="1"/>
</dbReference>
<dbReference type="InterPro" id="IPR004101">
    <property type="entry name" value="Mur_ligase_C"/>
</dbReference>
<evidence type="ECO:0000259" key="20">
    <source>
        <dbReference type="Pfam" id="PF08245"/>
    </source>
</evidence>
<dbReference type="Gene3D" id="3.40.1190.10">
    <property type="entry name" value="Mur-like, catalytic domain"/>
    <property type="match status" value="1"/>
</dbReference>
<dbReference type="Pfam" id="PF21799">
    <property type="entry name" value="MurD-like_N"/>
    <property type="match status" value="1"/>
</dbReference>